<dbReference type="Proteomes" id="UP000653305">
    <property type="component" value="Unassembled WGS sequence"/>
</dbReference>
<comment type="caution">
    <text evidence="3">The sequence shown here is derived from an EMBL/GenBank/DDBJ whole genome shotgun (WGS) entry which is preliminary data.</text>
</comment>
<feature type="compositionally biased region" description="Pro residues" evidence="1">
    <location>
        <begin position="213"/>
        <end position="222"/>
    </location>
</feature>
<gene>
    <name evidence="3" type="ORF">PHJA_001252200</name>
</gene>
<evidence type="ECO:0000259" key="2">
    <source>
        <dbReference type="Pfam" id="PF02984"/>
    </source>
</evidence>
<feature type="region of interest" description="Disordered" evidence="1">
    <location>
        <begin position="197"/>
        <end position="225"/>
    </location>
</feature>
<dbReference type="AlphaFoldDB" id="A0A830BYU6"/>
<feature type="region of interest" description="Disordered" evidence="1">
    <location>
        <begin position="241"/>
        <end position="289"/>
    </location>
</feature>
<dbReference type="EMBL" id="BMAC01000234">
    <property type="protein sequence ID" value="GFP91082.1"/>
    <property type="molecule type" value="Genomic_DNA"/>
</dbReference>
<dbReference type="InterPro" id="IPR004367">
    <property type="entry name" value="Cyclin_C-dom"/>
</dbReference>
<keyword evidence="4" id="KW-1185">Reference proteome</keyword>
<evidence type="ECO:0000313" key="4">
    <source>
        <dbReference type="Proteomes" id="UP000653305"/>
    </source>
</evidence>
<sequence>MKPSRSPVSTQLTERWEMIIEAAKVEETHVPLLLDFQVEDCKYMFESKIIQRMDFWFVHYLPSVIAAVVMKNVIKEIEPCEEYHNRITSALIISEEKMDDCYGLITEIIDGHDYNLCHKRKHELTPGSPSVVIDAYFSSDSSNDSWAGGKTLDKELEAVEGMKLRRGYTSPYIHHQQEESRMRNKLCHQIMVVRTESVNRRPPPAARHHVAGLPPPRLPPPAAHNLDLTISLSPYPNLVSLSPYPESMNHRPTARRPPPRRQSPATTPPRPPPDAHHLVASDVFQFGSP</sequence>
<name>A0A830BYU6_9LAMI</name>
<accession>A0A830BYU6</accession>
<protein>
    <submittedName>
        <fullName evidence="3">Cyclin-d3-2</fullName>
    </submittedName>
</protein>
<dbReference type="Pfam" id="PF02984">
    <property type="entry name" value="Cyclin_C"/>
    <property type="match status" value="1"/>
</dbReference>
<feature type="domain" description="Cyclin C-terminal" evidence="2">
    <location>
        <begin position="41"/>
        <end position="110"/>
    </location>
</feature>
<dbReference type="OrthoDB" id="1716389at2759"/>
<organism evidence="3 4">
    <name type="scientific">Phtheirospermum japonicum</name>
    <dbReference type="NCBI Taxonomy" id="374723"/>
    <lineage>
        <taxon>Eukaryota</taxon>
        <taxon>Viridiplantae</taxon>
        <taxon>Streptophyta</taxon>
        <taxon>Embryophyta</taxon>
        <taxon>Tracheophyta</taxon>
        <taxon>Spermatophyta</taxon>
        <taxon>Magnoliopsida</taxon>
        <taxon>eudicotyledons</taxon>
        <taxon>Gunneridae</taxon>
        <taxon>Pentapetalae</taxon>
        <taxon>asterids</taxon>
        <taxon>lamiids</taxon>
        <taxon>Lamiales</taxon>
        <taxon>Orobanchaceae</taxon>
        <taxon>Orobanchaceae incertae sedis</taxon>
        <taxon>Phtheirospermum</taxon>
    </lineage>
</organism>
<evidence type="ECO:0000313" key="3">
    <source>
        <dbReference type="EMBL" id="GFP91082.1"/>
    </source>
</evidence>
<proteinExistence type="predicted"/>
<evidence type="ECO:0000256" key="1">
    <source>
        <dbReference type="SAM" id="MobiDB-lite"/>
    </source>
</evidence>
<reference evidence="3" key="1">
    <citation type="submission" date="2020-07" db="EMBL/GenBank/DDBJ databases">
        <title>Ethylene signaling mediates host invasion by parasitic plants.</title>
        <authorList>
            <person name="Yoshida S."/>
        </authorList>
    </citation>
    <scope>NUCLEOTIDE SEQUENCE</scope>
    <source>
        <strain evidence="3">Okayama</strain>
    </source>
</reference>